<dbReference type="EMBL" id="KZ825850">
    <property type="protein sequence ID" value="PYH95622.1"/>
    <property type="molecule type" value="Genomic_DNA"/>
</dbReference>
<name>A0A319EVW2_9EURO</name>
<evidence type="ECO:0000313" key="1">
    <source>
        <dbReference type="EMBL" id="PYH95622.1"/>
    </source>
</evidence>
<dbReference type="Proteomes" id="UP000247810">
    <property type="component" value="Unassembled WGS sequence"/>
</dbReference>
<dbReference type="VEuPathDB" id="FungiDB:BO71DRAFT_397843"/>
<protein>
    <submittedName>
        <fullName evidence="1">Uncharacterized protein</fullName>
    </submittedName>
</protein>
<accession>A0A319EVW2</accession>
<gene>
    <name evidence="1" type="ORF">BO71DRAFT_397843</name>
</gene>
<reference evidence="1 2" key="1">
    <citation type="submission" date="2018-02" db="EMBL/GenBank/DDBJ databases">
        <title>The genomes of Aspergillus section Nigri reveals drivers in fungal speciation.</title>
        <authorList>
            <consortium name="DOE Joint Genome Institute"/>
            <person name="Vesth T.C."/>
            <person name="Nybo J."/>
            <person name="Theobald S."/>
            <person name="Brandl J."/>
            <person name="Frisvad J.C."/>
            <person name="Nielsen K.F."/>
            <person name="Lyhne E.K."/>
            <person name="Kogle M.E."/>
            <person name="Kuo A."/>
            <person name="Riley R."/>
            <person name="Clum A."/>
            <person name="Nolan M."/>
            <person name="Lipzen A."/>
            <person name="Salamov A."/>
            <person name="Henrissat B."/>
            <person name="Wiebenga A."/>
            <person name="De vries R.P."/>
            <person name="Grigoriev I.V."/>
            <person name="Mortensen U.H."/>
            <person name="Andersen M.R."/>
            <person name="Baker S.E."/>
        </authorList>
    </citation>
    <scope>NUCLEOTIDE SEQUENCE [LARGE SCALE GENOMIC DNA]</scope>
    <source>
        <strain evidence="1 2">CBS 707.79</strain>
    </source>
</reference>
<evidence type="ECO:0000313" key="2">
    <source>
        <dbReference type="Proteomes" id="UP000247810"/>
    </source>
</evidence>
<dbReference type="AlphaFoldDB" id="A0A319EVW2"/>
<keyword evidence="2" id="KW-1185">Reference proteome</keyword>
<organism evidence="1 2">
    <name type="scientific">Aspergillus ellipticus CBS 707.79</name>
    <dbReference type="NCBI Taxonomy" id="1448320"/>
    <lineage>
        <taxon>Eukaryota</taxon>
        <taxon>Fungi</taxon>
        <taxon>Dikarya</taxon>
        <taxon>Ascomycota</taxon>
        <taxon>Pezizomycotina</taxon>
        <taxon>Eurotiomycetes</taxon>
        <taxon>Eurotiomycetidae</taxon>
        <taxon>Eurotiales</taxon>
        <taxon>Aspergillaceae</taxon>
        <taxon>Aspergillus</taxon>
        <taxon>Aspergillus subgen. Circumdati</taxon>
    </lineage>
</organism>
<sequence length="89" mass="9698">MRGQAASSFLANACLGHSRLRRPRLRASLPAWGLDGRLSLEKLDSSPWADRVNPVRSITVVLLSAAGVHPRRRRAAVSGALNHPPWQAL</sequence>
<proteinExistence type="predicted"/>